<keyword evidence="1" id="KW-0812">Transmembrane</keyword>
<reference evidence="2 3" key="1">
    <citation type="submission" date="2018-03" db="EMBL/GenBank/DDBJ databases">
        <title>Actinopolyspora mortivallis from Sahara, screening for active biomolecules.</title>
        <authorList>
            <person name="Selama O."/>
            <person name="Wellington E.M.H."/>
            <person name="Hacene H."/>
        </authorList>
    </citation>
    <scope>NUCLEOTIDE SEQUENCE [LARGE SCALE GENOMIC DNA]</scope>
    <source>
        <strain evidence="2 3">M5A</strain>
    </source>
</reference>
<dbReference type="NCBIfam" id="TIGR02611">
    <property type="entry name" value="TIGR02611 family protein"/>
    <property type="match status" value="1"/>
</dbReference>
<dbReference type="Pfam" id="PF09656">
    <property type="entry name" value="PGPGW"/>
    <property type="match status" value="1"/>
</dbReference>
<dbReference type="EMBL" id="PVSR01000001">
    <property type="protein sequence ID" value="PRW65114.1"/>
    <property type="molecule type" value="Genomic_DNA"/>
</dbReference>
<keyword evidence="3" id="KW-1185">Reference proteome</keyword>
<protein>
    <submittedName>
        <fullName evidence="2">TIGR02611 family protein</fullName>
    </submittedName>
</protein>
<dbReference type="STRING" id="1050202.GCA_000384035_01028"/>
<gene>
    <name evidence="2" type="ORF">CEP50_00860</name>
</gene>
<proteinExistence type="predicted"/>
<keyword evidence="1" id="KW-0472">Membrane</keyword>
<name>A0A2T0H166_ACTMO</name>
<dbReference type="Proteomes" id="UP000239352">
    <property type="component" value="Unassembled WGS sequence"/>
</dbReference>
<feature type="transmembrane region" description="Helical" evidence="1">
    <location>
        <begin position="49"/>
        <end position="71"/>
    </location>
</feature>
<feature type="transmembrane region" description="Helical" evidence="1">
    <location>
        <begin position="21"/>
        <end position="43"/>
    </location>
</feature>
<dbReference type="AlphaFoldDB" id="A0A2T0H166"/>
<dbReference type="InParanoid" id="A0A2T0H166"/>
<keyword evidence="1" id="KW-1133">Transmembrane helix</keyword>
<evidence type="ECO:0000256" key="1">
    <source>
        <dbReference type="SAM" id="Phobius"/>
    </source>
</evidence>
<comment type="caution">
    <text evidence="2">The sequence shown here is derived from an EMBL/GenBank/DDBJ whole genome shotgun (WGS) entry which is preliminary data.</text>
</comment>
<dbReference type="InterPro" id="IPR013434">
    <property type="entry name" value="CHP02611"/>
</dbReference>
<accession>A0A2T0H166</accession>
<sequence>MHRLRERLHARRERIRARPTLNTLYRGTLGLVGGMVLVLGIVMIPYPGPGWLCVFTGLGLLATEFAWAHRVNAFAKHHYQRWVHWLSRQHPLVKLSVMGTTGLIVLATLWVVGAFDLVGRLFGVEWHWLASPLFTP</sequence>
<feature type="transmembrane region" description="Helical" evidence="1">
    <location>
        <begin position="92"/>
        <end position="112"/>
    </location>
</feature>
<evidence type="ECO:0000313" key="2">
    <source>
        <dbReference type="EMBL" id="PRW65114.1"/>
    </source>
</evidence>
<organism evidence="2 3">
    <name type="scientific">Actinopolyspora mortivallis</name>
    <dbReference type="NCBI Taxonomy" id="33906"/>
    <lineage>
        <taxon>Bacteria</taxon>
        <taxon>Bacillati</taxon>
        <taxon>Actinomycetota</taxon>
        <taxon>Actinomycetes</taxon>
        <taxon>Actinopolysporales</taxon>
        <taxon>Actinopolysporaceae</taxon>
        <taxon>Actinopolyspora</taxon>
    </lineage>
</organism>
<dbReference type="InterPro" id="IPR019099">
    <property type="entry name" value="Uncharacterised_PGPGW_TM"/>
</dbReference>
<evidence type="ECO:0000313" key="3">
    <source>
        <dbReference type="Proteomes" id="UP000239352"/>
    </source>
</evidence>